<dbReference type="Proteomes" id="UP000568050">
    <property type="component" value="Unassembled WGS sequence"/>
</dbReference>
<name>A0A839QRI4_9MICO</name>
<dbReference type="GO" id="GO:0030366">
    <property type="term" value="F:molybdopterin synthase activity"/>
    <property type="evidence" value="ECO:0007669"/>
    <property type="project" value="UniProtKB-EC"/>
</dbReference>
<dbReference type="InterPro" id="IPR036563">
    <property type="entry name" value="MoaE_sf"/>
</dbReference>
<feature type="compositionally biased region" description="Basic and acidic residues" evidence="1">
    <location>
        <begin position="11"/>
        <end position="25"/>
    </location>
</feature>
<gene>
    <name evidence="2" type="ORF">FHX50_001366</name>
</gene>
<keyword evidence="3" id="KW-1185">Reference proteome</keyword>
<evidence type="ECO:0000256" key="1">
    <source>
        <dbReference type="SAM" id="MobiDB-lite"/>
    </source>
</evidence>
<feature type="region of interest" description="Disordered" evidence="1">
    <location>
        <begin position="1"/>
        <end position="25"/>
    </location>
</feature>
<dbReference type="CDD" id="cd00756">
    <property type="entry name" value="MoaE"/>
    <property type="match status" value="1"/>
</dbReference>
<dbReference type="EMBL" id="JACHWP010000002">
    <property type="protein sequence ID" value="MBB3023083.1"/>
    <property type="molecule type" value="Genomic_DNA"/>
</dbReference>
<dbReference type="InterPro" id="IPR003448">
    <property type="entry name" value="Mopterin_biosynth_MoaE"/>
</dbReference>
<dbReference type="PANTHER" id="PTHR23404">
    <property type="entry name" value="MOLYBDOPTERIN SYNTHASE RELATED"/>
    <property type="match status" value="1"/>
</dbReference>
<evidence type="ECO:0000313" key="3">
    <source>
        <dbReference type="Proteomes" id="UP000568050"/>
    </source>
</evidence>
<evidence type="ECO:0000313" key="2">
    <source>
        <dbReference type="EMBL" id="MBB3023083.1"/>
    </source>
</evidence>
<dbReference type="AlphaFoldDB" id="A0A839QRI4"/>
<keyword evidence="2" id="KW-0808">Transferase</keyword>
<comment type="caution">
    <text evidence="2">The sequence shown here is derived from an EMBL/GenBank/DDBJ whole genome shotgun (WGS) entry which is preliminary data.</text>
</comment>
<sequence length="167" mass="18225">MSSDSSVLPEDMVRPQDPRDPSLGPVEHRMRLALVTEEAVSVQEMARLVADERCGAVVTFDGVVRNHDEGRGVQRLAYTAHPSAQQVMDEVLADVTGRFPDVIIAAAHRYGPLSIGDCALACAVAAPHRKRAFEACDVLVDVVKARLPIWKEQHFDDGTQEWVAALG</sequence>
<dbReference type="RefSeq" id="WP_415829872.1">
    <property type="nucleotide sequence ID" value="NZ_CBCSFZ010000001.1"/>
</dbReference>
<accession>A0A839QRI4</accession>
<dbReference type="Pfam" id="PF02391">
    <property type="entry name" value="MoaE"/>
    <property type="match status" value="1"/>
</dbReference>
<dbReference type="Gene3D" id="3.90.1170.40">
    <property type="entry name" value="Molybdopterin biosynthesis MoaE subunit"/>
    <property type="match status" value="1"/>
</dbReference>
<dbReference type="EC" id="2.8.1.12" evidence="2"/>
<proteinExistence type="predicted"/>
<reference evidence="2 3" key="1">
    <citation type="submission" date="2020-08" db="EMBL/GenBank/DDBJ databases">
        <title>Sequencing the genomes of 1000 actinobacteria strains.</title>
        <authorList>
            <person name="Klenk H.-P."/>
        </authorList>
    </citation>
    <scope>NUCLEOTIDE SEQUENCE [LARGE SCALE GENOMIC DNA]</scope>
    <source>
        <strain evidence="2 3">DSM 23040</strain>
    </source>
</reference>
<dbReference type="SUPFAM" id="SSF54690">
    <property type="entry name" value="Molybdopterin synthase subunit MoaE"/>
    <property type="match status" value="1"/>
</dbReference>
<organism evidence="2 3">
    <name type="scientific">Helcobacillus massiliensis</name>
    <dbReference type="NCBI Taxonomy" id="521392"/>
    <lineage>
        <taxon>Bacteria</taxon>
        <taxon>Bacillati</taxon>
        <taxon>Actinomycetota</taxon>
        <taxon>Actinomycetes</taxon>
        <taxon>Micrococcales</taxon>
        <taxon>Dermabacteraceae</taxon>
        <taxon>Helcobacillus</taxon>
    </lineage>
</organism>
<dbReference type="GO" id="GO:0006777">
    <property type="term" value="P:Mo-molybdopterin cofactor biosynthetic process"/>
    <property type="evidence" value="ECO:0007669"/>
    <property type="project" value="InterPro"/>
</dbReference>
<protein>
    <submittedName>
        <fullName evidence="2">Molybdopterin synthase catalytic subunit</fullName>
        <ecNumber evidence="2">2.8.1.12</ecNumber>
    </submittedName>
</protein>